<dbReference type="NCBIfam" id="TIGR00369">
    <property type="entry name" value="unchar_dom_1"/>
    <property type="match status" value="1"/>
</dbReference>
<proteinExistence type="predicted"/>
<dbReference type="EMBL" id="JAODWD010000006">
    <property type="protein sequence ID" value="MCT7661526.1"/>
    <property type="molecule type" value="Genomic_DNA"/>
</dbReference>
<evidence type="ECO:0000259" key="2">
    <source>
        <dbReference type="Pfam" id="PF03061"/>
    </source>
</evidence>
<dbReference type="InterPro" id="IPR029069">
    <property type="entry name" value="HotDog_dom_sf"/>
</dbReference>
<dbReference type="InterPro" id="IPR003736">
    <property type="entry name" value="PAAI_dom"/>
</dbReference>
<dbReference type="Gene3D" id="3.10.129.10">
    <property type="entry name" value="Hotdog Thioesterase"/>
    <property type="match status" value="1"/>
</dbReference>
<dbReference type="InterPro" id="IPR006683">
    <property type="entry name" value="Thioestr_dom"/>
</dbReference>
<protein>
    <submittedName>
        <fullName evidence="3">PaaI family thioesterase</fullName>
    </submittedName>
</protein>
<dbReference type="Proteomes" id="UP001206639">
    <property type="component" value="Unassembled WGS sequence"/>
</dbReference>
<keyword evidence="4" id="KW-1185">Reference proteome</keyword>
<feature type="domain" description="Thioesterase" evidence="2">
    <location>
        <begin position="183"/>
        <end position="256"/>
    </location>
</feature>
<dbReference type="RefSeq" id="WP_260995583.1">
    <property type="nucleotide sequence ID" value="NZ_JAODWD010000006.1"/>
</dbReference>
<accession>A0ABT2MHP2</accession>
<evidence type="ECO:0000313" key="4">
    <source>
        <dbReference type="Proteomes" id="UP001206639"/>
    </source>
</evidence>
<reference evidence="4" key="1">
    <citation type="submission" date="2023-07" db="EMBL/GenBank/DDBJ databases">
        <authorList>
            <person name="Deng Y."/>
            <person name="Zhang Y.-Q."/>
        </authorList>
    </citation>
    <scope>NUCLEOTIDE SEQUENCE [LARGE SCALE GENOMIC DNA]</scope>
    <source>
        <strain evidence="4">CPCC 205710</strain>
    </source>
</reference>
<dbReference type="CDD" id="cd03443">
    <property type="entry name" value="PaaI_thioesterase"/>
    <property type="match status" value="1"/>
</dbReference>
<evidence type="ECO:0000256" key="1">
    <source>
        <dbReference type="ARBA" id="ARBA00022801"/>
    </source>
</evidence>
<evidence type="ECO:0000313" key="3">
    <source>
        <dbReference type="EMBL" id="MCT7661526.1"/>
    </source>
</evidence>
<sequence>MSHPLNTPLGRFGIVTSEDGPDGCLASIPAGAMTNPLTGAATIAPLAMLVDHVGGLVNHHRRQDDEWTVSSELALEVAPSALDVVATAPDVPVVGTSRPFGPKSDVALALCEFTHRGQTVATGTVRSCYISAPASLTPFPDGPTGPLPPGSLSDRMAVEVAESGGAAKVLLQHQDSVLNNSLNIVHGGVSAMALELVGSAAVNDGRGDAPMHTASLRVNFLRQFRSGSESRYVGTALRVGRRSGVADAQAVGPDGAVAIIARLTAYLADTR</sequence>
<comment type="caution">
    <text evidence="3">The sequence shown here is derived from an EMBL/GenBank/DDBJ whole genome shotgun (WGS) entry which is preliminary data.</text>
</comment>
<gene>
    <name evidence="3" type="ORF">N4S67_24270</name>
</gene>
<keyword evidence="1" id="KW-0378">Hydrolase</keyword>
<dbReference type="Pfam" id="PF03061">
    <property type="entry name" value="4HBT"/>
    <property type="match status" value="1"/>
</dbReference>
<dbReference type="SUPFAM" id="SSF54637">
    <property type="entry name" value="Thioesterase/thiol ester dehydrase-isomerase"/>
    <property type="match status" value="1"/>
</dbReference>
<organism evidence="3 4">
    <name type="scientific">Mycobacterium deserti</name>
    <dbReference type="NCBI Taxonomy" id="2978347"/>
    <lineage>
        <taxon>Bacteria</taxon>
        <taxon>Bacillati</taxon>
        <taxon>Actinomycetota</taxon>
        <taxon>Actinomycetes</taxon>
        <taxon>Mycobacteriales</taxon>
        <taxon>Mycobacteriaceae</taxon>
        <taxon>Mycobacterium</taxon>
    </lineage>
</organism>
<name>A0ABT2MHP2_9MYCO</name>